<keyword evidence="1" id="KW-0677">Repeat</keyword>
<dbReference type="EMBL" id="AWSO01000343">
    <property type="protein sequence ID" value="ESK91500.1"/>
    <property type="molecule type" value="Genomic_DNA"/>
</dbReference>
<dbReference type="PROSITE" id="PS50005">
    <property type="entry name" value="TPR"/>
    <property type="match status" value="1"/>
</dbReference>
<organism evidence="4 5">
    <name type="scientific">Moniliophthora roreri (strain MCA 2997)</name>
    <name type="common">Cocoa frosty pod rot fungus</name>
    <name type="synonym">Crinipellis roreri</name>
    <dbReference type="NCBI Taxonomy" id="1381753"/>
    <lineage>
        <taxon>Eukaryota</taxon>
        <taxon>Fungi</taxon>
        <taxon>Dikarya</taxon>
        <taxon>Basidiomycota</taxon>
        <taxon>Agaricomycotina</taxon>
        <taxon>Agaricomycetes</taxon>
        <taxon>Agaricomycetidae</taxon>
        <taxon>Agaricales</taxon>
        <taxon>Marasmiineae</taxon>
        <taxon>Marasmiaceae</taxon>
        <taxon>Moniliophthora</taxon>
    </lineage>
</organism>
<evidence type="ECO:0000256" key="2">
    <source>
        <dbReference type="ARBA" id="ARBA00022803"/>
    </source>
</evidence>
<protein>
    <submittedName>
        <fullName evidence="4">Uncharacterized protein</fullName>
    </submittedName>
</protein>
<dbReference type="OrthoDB" id="2423701at2759"/>
<dbReference type="PANTHER" id="PTHR45831">
    <property type="entry name" value="LD24721P"/>
    <property type="match status" value="1"/>
</dbReference>
<dbReference type="Pfam" id="PF13414">
    <property type="entry name" value="TPR_11"/>
    <property type="match status" value="1"/>
</dbReference>
<dbReference type="SUPFAM" id="SSF48452">
    <property type="entry name" value="TPR-like"/>
    <property type="match status" value="1"/>
</dbReference>
<dbReference type="InterPro" id="IPR019734">
    <property type="entry name" value="TPR_rpt"/>
</dbReference>
<evidence type="ECO:0000256" key="3">
    <source>
        <dbReference type="PROSITE-ProRule" id="PRU00339"/>
    </source>
</evidence>
<dbReference type="GO" id="GO:0006620">
    <property type="term" value="P:post-translational protein targeting to endoplasmic reticulum membrane"/>
    <property type="evidence" value="ECO:0007669"/>
    <property type="project" value="TreeGrafter"/>
</dbReference>
<dbReference type="STRING" id="1381753.V2XG58"/>
<dbReference type="PANTHER" id="PTHR45831:SF5">
    <property type="entry name" value="STI1 DOMAIN-CONTAINING PROTEIN"/>
    <property type="match status" value="1"/>
</dbReference>
<sequence>MSTPAQTLKEEADNFFRQQKYDLACQKYQKAIELDSKNPILYANCSLCFLKMEPAGYLDAAWCAEKAVKLDPSYVKAHIRLAEANNALHNHSISKRALQDALNAFPKHDLTPQQLALKKACKRVLMETEGRSLLVKAQVDGKTENTKEYPAWRRALAFREGKEAEEIDKPDSSAYQVTIAYREYSAATDSIQHLCHTPQSEMEVLAWSLGLGLSKLAEVIMLDVRIMYVWDAIFTAKPLYLLESLSNGPSSWKKLRYGDKFQALYKRQMRKEGWSSVNSALSIIVKCWIVHAIMVELPGSTGRVDYLNQAVQLAKWARSLIPPESRRRQTCRAMGHPAFQLALQRLHLNALIPLAHKESDPTRRAQLFDEILQEADEVIQVATELPRIGDEAYAVAFQDFPRAVALAAKGYYYWETARKQSSQADLERFLRMSADSYLKAVPFAPKGDELRAGYFARASEGLIFCGSTVREQLNVMKDLEQALEDMKPIWGNGETVNGNQLRTIGLEPMRMLKGSITHDRRGGLKEDDIYRWPDPGVRSLDPGY</sequence>
<dbReference type="Gene3D" id="1.25.40.10">
    <property type="entry name" value="Tetratricopeptide repeat domain"/>
    <property type="match status" value="1"/>
</dbReference>
<dbReference type="GO" id="GO:0016020">
    <property type="term" value="C:membrane"/>
    <property type="evidence" value="ECO:0007669"/>
    <property type="project" value="TreeGrafter"/>
</dbReference>
<dbReference type="HOGENOM" id="CLU_037233_0_0_1"/>
<evidence type="ECO:0000313" key="4">
    <source>
        <dbReference type="EMBL" id="ESK91500.1"/>
    </source>
</evidence>
<dbReference type="AlphaFoldDB" id="V2XG58"/>
<dbReference type="InterPro" id="IPR047150">
    <property type="entry name" value="SGT"/>
</dbReference>
<comment type="caution">
    <text evidence="4">The sequence shown here is derived from an EMBL/GenBank/DDBJ whole genome shotgun (WGS) entry which is preliminary data.</text>
</comment>
<accession>V2XG58</accession>
<gene>
    <name evidence="4" type="ORF">Moror_2632</name>
</gene>
<keyword evidence="2 3" id="KW-0802">TPR repeat</keyword>
<feature type="repeat" description="TPR" evidence="3">
    <location>
        <begin position="5"/>
        <end position="38"/>
    </location>
</feature>
<dbReference type="InterPro" id="IPR011990">
    <property type="entry name" value="TPR-like_helical_dom_sf"/>
</dbReference>
<proteinExistence type="predicted"/>
<evidence type="ECO:0000256" key="1">
    <source>
        <dbReference type="ARBA" id="ARBA00022737"/>
    </source>
</evidence>
<name>V2XG58_MONRO</name>
<dbReference type="GO" id="GO:0060090">
    <property type="term" value="F:molecular adaptor activity"/>
    <property type="evidence" value="ECO:0007669"/>
    <property type="project" value="TreeGrafter"/>
</dbReference>
<dbReference type="KEGG" id="mrr:Moror_2632"/>
<evidence type="ECO:0000313" key="5">
    <source>
        <dbReference type="Proteomes" id="UP000017559"/>
    </source>
</evidence>
<dbReference type="GO" id="GO:0072380">
    <property type="term" value="C:TRC complex"/>
    <property type="evidence" value="ECO:0007669"/>
    <property type="project" value="TreeGrafter"/>
</dbReference>
<dbReference type="SMART" id="SM00028">
    <property type="entry name" value="TPR"/>
    <property type="match status" value="2"/>
</dbReference>
<keyword evidence="5" id="KW-1185">Reference proteome</keyword>
<reference evidence="4 5" key="1">
    <citation type="journal article" date="2014" name="BMC Genomics">
        <title>Genome and secretome analysis of the hemibiotrophic fungal pathogen, Moniliophthora roreri, which causes frosty pod rot disease of cacao: mechanisms of the biotrophic and necrotrophic phases.</title>
        <authorList>
            <person name="Meinhardt L.W."/>
            <person name="Costa G.G.L."/>
            <person name="Thomazella D.P.T."/>
            <person name="Teixeira P.J.P.L."/>
            <person name="Carazzolle M.F."/>
            <person name="Schuster S.C."/>
            <person name="Carlson J.E."/>
            <person name="Guiltinan M.J."/>
            <person name="Mieczkowski P."/>
            <person name="Farmer A."/>
            <person name="Ramaraj T."/>
            <person name="Crozier J."/>
            <person name="Davis R.E."/>
            <person name="Shao J."/>
            <person name="Melnick R.L."/>
            <person name="Pereira G.A.G."/>
            <person name="Bailey B.A."/>
        </authorList>
    </citation>
    <scope>NUCLEOTIDE SEQUENCE [LARGE SCALE GENOMIC DNA]</scope>
    <source>
        <strain evidence="4 5">MCA 2997</strain>
    </source>
</reference>
<dbReference type="Proteomes" id="UP000017559">
    <property type="component" value="Unassembled WGS sequence"/>
</dbReference>